<dbReference type="OrthoDB" id="3563638at2759"/>
<feature type="compositionally biased region" description="Polar residues" evidence="1">
    <location>
        <begin position="99"/>
        <end position="124"/>
    </location>
</feature>
<dbReference type="InterPro" id="IPR036236">
    <property type="entry name" value="Znf_C2H2_sf"/>
</dbReference>
<sequence>MGGRGSVSLIPAGVDRGGEEVPSFSTSYYNGLQRPEDVETLRITEPNFSPINPPRGDLELYSATAGLQLNNISPNSVSVQALESSHSVDLGPAGDEPSATGTTLAPTVDSLQPRSSTPLDSGSSPKEKAVPQIGCTWPLCIKSFSSMADYNHHFKNHSKPFLCTICPARHATKRHLDRHVNERHSNVENYFCSVLTCKRSRAGGQPFRRVENCRRHVVKVHQLCDASMDGLDMDEETRRVREGRKKGKR</sequence>
<feature type="domain" description="C2H2-type" evidence="2">
    <location>
        <begin position="135"/>
        <end position="157"/>
    </location>
</feature>
<feature type="region of interest" description="Disordered" evidence="1">
    <location>
        <begin position="83"/>
        <end position="129"/>
    </location>
</feature>
<dbReference type="SMART" id="SM00355">
    <property type="entry name" value="ZnF_C2H2"/>
    <property type="match status" value="3"/>
</dbReference>
<evidence type="ECO:0000256" key="1">
    <source>
        <dbReference type="SAM" id="MobiDB-lite"/>
    </source>
</evidence>
<dbReference type="PROSITE" id="PS00028">
    <property type="entry name" value="ZINC_FINGER_C2H2_1"/>
    <property type="match status" value="1"/>
</dbReference>
<dbReference type="RefSeq" id="XP_008079627.1">
    <property type="nucleotide sequence ID" value="XM_008081436.1"/>
</dbReference>
<proteinExistence type="predicted"/>
<dbReference type="GeneID" id="19465076"/>
<dbReference type="KEGG" id="glz:GLAREA_06022"/>
<keyword evidence="4" id="KW-1185">Reference proteome</keyword>
<dbReference type="AlphaFoldDB" id="S3D5F4"/>
<dbReference type="SUPFAM" id="SSF57667">
    <property type="entry name" value="beta-beta-alpha zinc fingers"/>
    <property type="match status" value="1"/>
</dbReference>
<organism evidence="3 4">
    <name type="scientific">Glarea lozoyensis (strain ATCC 20868 / MF5171)</name>
    <dbReference type="NCBI Taxonomy" id="1116229"/>
    <lineage>
        <taxon>Eukaryota</taxon>
        <taxon>Fungi</taxon>
        <taxon>Dikarya</taxon>
        <taxon>Ascomycota</taxon>
        <taxon>Pezizomycotina</taxon>
        <taxon>Leotiomycetes</taxon>
        <taxon>Helotiales</taxon>
        <taxon>Helotiaceae</taxon>
        <taxon>Glarea</taxon>
    </lineage>
</organism>
<gene>
    <name evidence="3" type="ORF">GLAREA_06022</name>
</gene>
<reference evidence="3 4" key="1">
    <citation type="journal article" date="2013" name="BMC Genomics">
        <title>Genomics-driven discovery of the pneumocandin biosynthetic gene cluster in the fungus Glarea lozoyensis.</title>
        <authorList>
            <person name="Chen L."/>
            <person name="Yue Q."/>
            <person name="Zhang X."/>
            <person name="Xiang M."/>
            <person name="Wang C."/>
            <person name="Li S."/>
            <person name="Che Y."/>
            <person name="Ortiz-Lopez F.J."/>
            <person name="Bills G.F."/>
            <person name="Liu X."/>
            <person name="An Z."/>
        </authorList>
    </citation>
    <scope>NUCLEOTIDE SEQUENCE [LARGE SCALE GENOMIC DNA]</scope>
    <source>
        <strain evidence="4">ATCC 20868 / MF5171</strain>
    </source>
</reference>
<evidence type="ECO:0000313" key="4">
    <source>
        <dbReference type="Proteomes" id="UP000016922"/>
    </source>
</evidence>
<dbReference type="Proteomes" id="UP000016922">
    <property type="component" value="Unassembled WGS sequence"/>
</dbReference>
<dbReference type="Gene3D" id="3.30.160.60">
    <property type="entry name" value="Classic Zinc Finger"/>
    <property type="match status" value="1"/>
</dbReference>
<accession>S3D5F4</accession>
<dbReference type="EMBL" id="KE145358">
    <property type="protein sequence ID" value="EPE33010.1"/>
    <property type="molecule type" value="Genomic_DNA"/>
</dbReference>
<evidence type="ECO:0000313" key="3">
    <source>
        <dbReference type="EMBL" id="EPE33010.1"/>
    </source>
</evidence>
<protein>
    <recommendedName>
        <fullName evidence="2">C2H2-type domain-containing protein</fullName>
    </recommendedName>
</protein>
<evidence type="ECO:0000259" key="2">
    <source>
        <dbReference type="PROSITE" id="PS00028"/>
    </source>
</evidence>
<dbReference type="HOGENOM" id="CLU_1115832_0_0_1"/>
<dbReference type="eggNOG" id="ENOG502S71W">
    <property type="taxonomic scope" value="Eukaryota"/>
</dbReference>
<name>S3D5F4_GLAL2</name>
<dbReference type="InterPro" id="IPR013087">
    <property type="entry name" value="Znf_C2H2_type"/>
</dbReference>